<evidence type="ECO:0000256" key="1">
    <source>
        <dbReference type="SAM" id="Phobius"/>
    </source>
</evidence>
<evidence type="ECO:0000313" key="2">
    <source>
        <dbReference type="EMBL" id="PNT99739.1"/>
    </source>
</evidence>
<keyword evidence="3" id="KW-1185">Reference proteome</keyword>
<dbReference type="EMBL" id="NIOJ01000016">
    <property type="protein sequence ID" value="PNT99739.1"/>
    <property type="molecule type" value="Genomic_DNA"/>
</dbReference>
<proteinExistence type="predicted"/>
<dbReference type="Proteomes" id="UP000236151">
    <property type="component" value="Unassembled WGS sequence"/>
</dbReference>
<keyword evidence="1" id="KW-0812">Transmembrane</keyword>
<dbReference type="RefSeq" id="WP_103081171.1">
    <property type="nucleotide sequence ID" value="NZ_CP021850.1"/>
</dbReference>
<protein>
    <recommendedName>
        <fullName evidence="4">Oxaloacetate decarboxylase</fullName>
    </recommendedName>
</protein>
<keyword evidence="1" id="KW-0472">Membrane</keyword>
<dbReference type="KEGG" id="cthd:CDO33_08570"/>
<organism evidence="2 3">
    <name type="scientific">Clostridium thermosuccinogenes</name>
    <dbReference type="NCBI Taxonomy" id="84032"/>
    <lineage>
        <taxon>Bacteria</taxon>
        <taxon>Bacillati</taxon>
        <taxon>Bacillota</taxon>
        <taxon>Clostridia</taxon>
        <taxon>Eubacteriales</taxon>
        <taxon>Clostridiaceae</taxon>
        <taxon>Clostridium</taxon>
    </lineage>
</organism>
<gene>
    <name evidence="2" type="ORF">CDQ84_07785</name>
</gene>
<name>A0A2K2F251_9CLOT</name>
<accession>A0A2K2F251</accession>
<sequence>MNINWDSVLENARIGSLVTLYGLGGVFLVLILFYVITKLMVNIANKASAKE</sequence>
<comment type="caution">
    <text evidence="2">The sequence shown here is derived from an EMBL/GenBank/DDBJ whole genome shotgun (WGS) entry which is preliminary data.</text>
</comment>
<dbReference type="AlphaFoldDB" id="A0A2K2F251"/>
<evidence type="ECO:0000313" key="3">
    <source>
        <dbReference type="Proteomes" id="UP000236151"/>
    </source>
</evidence>
<keyword evidence="1" id="KW-1133">Transmembrane helix</keyword>
<feature type="transmembrane region" description="Helical" evidence="1">
    <location>
        <begin position="20"/>
        <end position="41"/>
    </location>
</feature>
<reference evidence="3" key="1">
    <citation type="submission" date="2017-06" db="EMBL/GenBank/DDBJ databases">
        <title>Investigating the central metabolism of Clostridium thermosuccinogenes.</title>
        <authorList>
            <person name="Koendjbiharie J.G."/>
            <person name="Van Kranenburg R."/>
            <person name="Vriesendorp B."/>
        </authorList>
    </citation>
    <scope>NUCLEOTIDE SEQUENCE [LARGE SCALE GENOMIC DNA]</scope>
    <source>
        <strain evidence="3">DSM 5806</strain>
    </source>
</reference>
<evidence type="ECO:0008006" key="4">
    <source>
        <dbReference type="Google" id="ProtNLM"/>
    </source>
</evidence>